<evidence type="ECO:0000256" key="1">
    <source>
        <dbReference type="SAM" id="MobiDB-lite"/>
    </source>
</evidence>
<evidence type="ECO:0000313" key="3">
    <source>
        <dbReference type="RefSeq" id="XP_022333389.1"/>
    </source>
</evidence>
<feature type="region of interest" description="Disordered" evidence="1">
    <location>
        <begin position="264"/>
        <end position="301"/>
    </location>
</feature>
<sequence length="301" mass="33796">MSCLKKSLRQVHRLSNGLFACQRKGYSEKKPKKPSFGSFGNLRLEPEFTGNMPDDEKTPFTAINKLLNFIEADFSLSSMRNYARHMINLEEIKSQTLDDDTKNRLGVDLAAAQMVLQTGGRVQFAGVDRWIERKGNSSSLPNYRVPDLRLQVVDFTNTKIIYEGLKSLEGTSIKMLILKNCENIDDFCLSRLYLFSDTLEFLDISGCSLVTDNGLGALYKLKNLKYVRMNDLPNAGSKSSVGNLLLNENPNLVVLSEDLHLDEYIPKSSPKEQDRSVSEDLSAPDSSKQPQGQTQTHSEKS</sequence>
<dbReference type="Gene3D" id="3.80.10.10">
    <property type="entry name" value="Ribonuclease Inhibitor"/>
    <property type="match status" value="1"/>
</dbReference>
<dbReference type="OrthoDB" id="1708588at2759"/>
<reference evidence="3" key="1">
    <citation type="submission" date="2025-08" db="UniProtKB">
        <authorList>
            <consortium name="RefSeq"/>
        </authorList>
    </citation>
    <scope>IDENTIFICATION</scope>
    <source>
        <tissue evidence="3">Whole sample</tissue>
    </source>
</reference>
<dbReference type="InterPro" id="IPR032675">
    <property type="entry name" value="LRR_dom_sf"/>
</dbReference>
<dbReference type="Proteomes" id="UP000694844">
    <property type="component" value="Chromosome 4"/>
</dbReference>
<feature type="compositionally biased region" description="Basic and acidic residues" evidence="1">
    <location>
        <begin position="264"/>
        <end position="278"/>
    </location>
</feature>
<dbReference type="KEGG" id="cvn:111130533"/>
<gene>
    <name evidence="3" type="primary">LOC111130533</name>
</gene>
<keyword evidence="2" id="KW-1185">Reference proteome</keyword>
<dbReference type="SUPFAM" id="SSF52047">
    <property type="entry name" value="RNI-like"/>
    <property type="match status" value="1"/>
</dbReference>
<proteinExistence type="predicted"/>
<dbReference type="RefSeq" id="XP_022333389.1">
    <property type="nucleotide sequence ID" value="XM_022477681.1"/>
</dbReference>
<dbReference type="GeneID" id="111130533"/>
<feature type="compositionally biased region" description="Polar residues" evidence="1">
    <location>
        <begin position="284"/>
        <end position="301"/>
    </location>
</feature>
<organism evidence="2 3">
    <name type="scientific">Crassostrea virginica</name>
    <name type="common">Eastern oyster</name>
    <dbReference type="NCBI Taxonomy" id="6565"/>
    <lineage>
        <taxon>Eukaryota</taxon>
        <taxon>Metazoa</taxon>
        <taxon>Spiralia</taxon>
        <taxon>Lophotrochozoa</taxon>
        <taxon>Mollusca</taxon>
        <taxon>Bivalvia</taxon>
        <taxon>Autobranchia</taxon>
        <taxon>Pteriomorphia</taxon>
        <taxon>Ostreida</taxon>
        <taxon>Ostreoidea</taxon>
        <taxon>Ostreidae</taxon>
        <taxon>Crassostrea</taxon>
    </lineage>
</organism>
<dbReference type="AlphaFoldDB" id="A0A8B8E0Z0"/>
<protein>
    <submittedName>
        <fullName evidence="3">ATP synthase subunit s, mitochondrial-like</fullName>
    </submittedName>
</protein>
<name>A0A8B8E0Z0_CRAVI</name>
<accession>A0A8B8E0Z0</accession>
<evidence type="ECO:0000313" key="2">
    <source>
        <dbReference type="Proteomes" id="UP000694844"/>
    </source>
</evidence>